<evidence type="ECO:0000313" key="6">
    <source>
        <dbReference type="EMBL" id="NIJ58968.1"/>
    </source>
</evidence>
<dbReference type="SUPFAM" id="SSF56645">
    <property type="entry name" value="Acyl-CoA dehydrogenase NM domain-like"/>
    <property type="match status" value="1"/>
</dbReference>
<dbReference type="PANTHER" id="PTHR48083:SF19">
    <property type="entry name" value="FLAVIN-DEPENDENT MONOOXYGENASE, OXYGENASE SUBUNIT HSAA"/>
    <property type="match status" value="1"/>
</dbReference>
<dbReference type="Pfam" id="PF08028">
    <property type="entry name" value="Acyl-CoA_dh_2"/>
    <property type="match status" value="1"/>
</dbReference>
<evidence type="ECO:0000259" key="4">
    <source>
        <dbReference type="Pfam" id="PF02771"/>
    </source>
</evidence>
<reference evidence="6 7" key="1">
    <citation type="submission" date="2020-03" db="EMBL/GenBank/DDBJ databases">
        <title>Genomic Encyclopedia of Type Strains, Phase IV (KMG-IV): sequencing the most valuable type-strain genomes for metagenomic binning, comparative biology and taxonomic classification.</title>
        <authorList>
            <person name="Goeker M."/>
        </authorList>
    </citation>
    <scope>NUCLEOTIDE SEQUENCE [LARGE SCALE GENOMIC DNA]</scope>
    <source>
        <strain evidence="6 7">DSM 103870</strain>
    </source>
</reference>
<dbReference type="InterPro" id="IPR046373">
    <property type="entry name" value="Acyl-CoA_Oxase/DH_mid-dom_sf"/>
</dbReference>
<evidence type="ECO:0000256" key="3">
    <source>
        <dbReference type="SAM" id="MobiDB-lite"/>
    </source>
</evidence>
<name>A0ABX0V191_9HYPH</name>
<feature type="domain" description="Acyl-CoA dehydrogenase/oxidase N-terminal" evidence="4">
    <location>
        <begin position="46"/>
        <end position="140"/>
    </location>
</feature>
<dbReference type="Gene3D" id="1.10.540.10">
    <property type="entry name" value="Acyl-CoA dehydrogenase/oxidase, N-terminal domain"/>
    <property type="match status" value="1"/>
</dbReference>
<dbReference type="InterPro" id="IPR050741">
    <property type="entry name" value="Acyl-CoA_dehydrogenase"/>
</dbReference>
<keyword evidence="1" id="KW-0560">Oxidoreductase</keyword>
<feature type="region of interest" description="Disordered" evidence="3">
    <location>
        <begin position="1"/>
        <end position="30"/>
    </location>
</feature>
<dbReference type="Gene3D" id="1.20.140.10">
    <property type="entry name" value="Butyryl-CoA Dehydrogenase, subunit A, domain 3"/>
    <property type="match status" value="1"/>
</dbReference>
<dbReference type="PANTHER" id="PTHR48083">
    <property type="entry name" value="MEDIUM-CHAIN SPECIFIC ACYL-COA DEHYDROGENASE, MITOCHONDRIAL-RELATED"/>
    <property type="match status" value="1"/>
</dbReference>
<comment type="caution">
    <text evidence="6">The sequence shown here is derived from an EMBL/GenBank/DDBJ whole genome shotgun (WGS) entry which is preliminary data.</text>
</comment>
<dbReference type="InterPro" id="IPR009100">
    <property type="entry name" value="AcylCoA_DH/oxidase_NM_dom_sf"/>
</dbReference>
<dbReference type="NCBIfam" id="TIGR04022">
    <property type="entry name" value="sulfur_SfnB"/>
    <property type="match status" value="1"/>
</dbReference>
<evidence type="ECO:0000256" key="2">
    <source>
        <dbReference type="ARBA" id="ARBA00049661"/>
    </source>
</evidence>
<dbReference type="EMBL" id="JAASQI010000006">
    <property type="protein sequence ID" value="NIJ58968.1"/>
    <property type="molecule type" value="Genomic_DNA"/>
</dbReference>
<feature type="domain" description="Acyl-CoA dehydrogenase C-terminal" evidence="5">
    <location>
        <begin position="261"/>
        <end position="395"/>
    </location>
</feature>
<accession>A0ABX0V191</accession>
<comment type="similarity">
    <text evidence="2">Belongs to the HpaH/HsaA monooxygenase family.</text>
</comment>
<dbReference type="InterPro" id="IPR037069">
    <property type="entry name" value="AcylCoA_DH/ox_N_sf"/>
</dbReference>
<dbReference type="SUPFAM" id="SSF47203">
    <property type="entry name" value="Acyl-CoA dehydrogenase C-terminal domain-like"/>
    <property type="match status" value="1"/>
</dbReference>
<dbReference type="Proteomes" id="UP001429580">
    <property type="component" value="Unassembled WGS sequence"/>
</dbReference>
<dbReference type="InterPro" id="IPR013107">
    <property type="entry name" value="Acyl-CoA_DH_C"/>
</dbReference>
<proteinExistence type="inferred from homology"/>
<dbReference type="Gene3D" id="2.40.110.10">
    <property type="entry name" value="Butyryl-CoA Dehydrogenase, subunit A, domain 2"/>
    <property type="match status" value="1"/>
</dbReference>
<protein>
    <submittedName>
        <fullName evidence="6">SfnB family sulfur acquisition oxidoreductase</fullName>
    </submittedName>
</protein>
<evidence type="ECO:0000313" key="7">
    <source>
        <dbReference type="Proteomes" id="UP001429580"/>
    </source>
</evidence>
<dbReference type="InterPro" id="IPR013786">
    <property type="entry name" value="AcylCoA_DH/ox_N"/>
</dbReference>
<dbReference type="Pfam" id="PF02771">
    <property type="entry name" value="Acyl-CoA_dh_N"/>
    <property type="match status" value="1"/>
</dbReference>
<dbReference type="InterPro" id="IPR023922">
    <property type="entry name" value="S04_starv_induced_SfnB"/>
</dbReference>
<organism evidence="6 7">
    <name type="scientific">Pseudochelatococcus lubricantis</name>
    <dbReference type="NCBI Taxonomy" id="1538102"/>
    <lineage>
        <taxon>Bacteria</taxon>
        <taxon>Pseudomonadati</taxon>
        <taxon>Pseudomonadota</taxon>
        <taxon>Alphaproteobacteria</taxon>
        <taxon>Hyphomicrobiales</taxon>
        <taxon>Chelatococcaceae</taxon>
        <taxon>Pseudochelatococcus</taxon>
    </lineage>
</organism>
<dbReference type="InterPro" id="IPR036250">
    <property type="entry name" value="AcylCo_DH-like_C"/>
</dbReference>
<evidence type="ECO:0000259" key="5">
    <source>
        <dbReference type="Pfam" id="PF08028"/>
    </source>
</evidence>
<evidence type="ECO:0000256" key="1">
    <source>
        <dbReference type="ARBA" id="ARBA00023002"/>
    </source>
</evidence>
<gene>
    <name evidence="6" type="ORF">FHS82_002823</name>
</gene>
<keyword evidence="7" id="KW-1185">Reference proteome</keyword>
<dbReference type="RefSeq" id="WP_166953848.1">
    <property type="nucleotide sequence ID" value="NZ_JAASQI010000006.1"/>
</dbReference>
<sequence length="420" mass="45288">MTDIADPQPASGNENPAARQRPSAPQRPHRIDSDAEAIAAARGLAGQFAAGAAARDRERLLPWAEIEAFTASGLGGITVPREYGGADVSYATLAEVFEILCAADSSAGQVPQNHFGVLALLRDAGSPEQKRRFYGDVLNGYRIGNAGPELGRRPITHSGTRLRGTPEGLRLTGHRFYSTGAIFAHWIPTRAFDDEERPVQVWVPYDAKGVRVIDDWASFGQRTTASGSVVFDDVAIDDPGQIIPVWSFTGQPGLAGPVSQLIQAAIDSGIAAGAIDEAIAFVRDHARPWTDAGVERASDDLYIIHDVGRLKIDLHAAQAVLRKAGRVLDEVARAPVTAESSARASVAVAQAKILTTEIALAASEKLHELAGSASTRAVHNLDRYWRNARVHTLHDPVRWKYHLLGNYVLNGVLPARHQWN</sequence>
<dbReference type="PIRSF" id="PIRSF016578">
    <property type="entry name" value="HsaA"/>
    <property type="match status" value="1"/>
</dbReference>